<proteinExistence type="predicted"/>
<dbReference type="AlphaFoldDB" id="A0A067Q0A5"/>
<keyword evidence="2" id="KW-1185">Reference proteome</keyword>
<dbReference type="EMBL" id="KL197714">
    <property type="protein sequence ID" value="KDQ60493.1"/>
    <property type="molecule type" value="Genomic_DNA"/>
</dbReference>
<organism evidence="1 2">
    <name type="scientific">Jaapia argillacea MUCL 33604</name>
    <dbReference type="NCBI Taxonomy" id="933084"/>
    <lineage>
        <taxon>Eukaryota</taxon>
        <taxon>Fungi</taxon>
        <taxon>Dikarya</taxon>
        <taxon>Basidiomycota</taxon>
        <taxon>Agaricomycotina</taxon>
        <taxon>Agaricomycetes</taxon>
        <taxon>Agaricomycetidae</taxon>
        <taxon>Jaapiales</taxon>
        <taxon>Jaapiaceae</taxon>
        <taxon>Jaapia</taxon>
    </lineage>
</organism>
<dbReference type="InParanoid" id="A0A067Q0A5"/>
<dbReference type="Proteomes" id="UP000027265">
    <property type="component" value="Unassembled WGS sequence"/>
</dbReference>
<name>A0A067Q0A5_9AGAM</name>
<reference evidence="2" key="1">
    <citation type="journal article" date="2014" name="Proc. Natl. Acad. Sci. U.S.A.">
        <title>Extensive sampling of basidiomycete genomes demonstrates inadequacy of the white-rot/brown-rot paradigm for wood decay fungi.</title>
        <authorList>
            <person name="Riley R."/>
            <person name="Salamov A.A."/>
            <person name="Brown D.W."/>
            <person name="Nagy L.G."/>
            <person name="Floudas D."/>
            <person name="Held B.W."/>
            <person name="Levasseur A."/>
            <person name="Lombard V."/>
            <person name="Morin E."/>
            <person name="Otillar R."/>
            <person name="Lindquist E.A."/>
            <person name="Sun H."/>
            <person name="LaButti K.M."/>
            <person name="Schmutz J."/>
            <person name="Jabbour D."/>
            <person name="Luo H."/>
            <person name="Baker S.E."/>
            <person name="Pisabarro A.G."/>
            <person name="Walton J.D."/>
            <person name="Blanchette R.A."/>
            <person name="Henrissat B."/>
            <person name="Martin F."/>
            <person name="Cullen D."/>
            <person name="Hibbett D.S."/>
            <person name="Grigoriev I.V."/>
        </authorList>
    </citation>
    <scope>NUCLEOTIDE SEQUENCE [LARGE SCALE GENOMIC DNA]</scope>
    <source>
        <strain evidence="2">MUCL 33604</strain>
    </source>
</reference>
<accession>A0A067Q0A5</accession>
<dbReference type="HOGENOM" id="CLU_912352_0_0_1"/>
<sequence length="305" mass="33335">MVVDLSCLSPFHPLGLLTQLWVGLSTHSSCPLCCCQEPHRRHPGLPLRISSVSSGTLATISSWISVAEYPGLSAFLYFSSRYPTLASFVAQRLLSLAPMVSNLSPRVALGAQMSVRVLATSSPDLRLGTDFDGRTRETCLRKVLVAAPSRGVNRWQVLGSRGSWSDSEVRPRDCPRSVLSGNQMAIVPFLSTSFPPNSSSPQSGRHDVFSRISILGAAWSSMSPGTASQTKLNCDVGLLGDFDYTLLRLPWRSHLLMSTSQYSLLGYGFLRHSFQLVVCRLTHVVRSTSSIGRNHDLRLPTLSSE</sequence>
<protein>
    <submittedName>
        <fullName evidence="1">Uncharacterized protein</fullName>
    </submittedName>
</protein>
<gene>
    <name evidence="1" type="ORF">JAAARDRAFT_608064</name>
</gene>
<evidence type="ECO:0000313" key="1">
    <source>
        <dbReference type="EMBL" id="KDQ60493.1"/>
    </source>
</evidence>
<evidence type="ECO:0000313" key="2">
    <source>
        <dbReference type="Proteomes" id="UP000027265"/>
    </source>
</evidence>